<protein>
    <submittedName>
        <fullName evidence="1">Uncharacterized protein</fullName>
    </submittedName>
</protein>
<accession>A0ABT0HS87</accession>
<comment type="caution">
    <text evidence="1">The sequence shown here is derived from an EMBL/GenBank/DDBJ whole genome shotgun (WGS) entry which is preliminary data.</text>
</comment>
<evidence type="ECO:0000313" key="1">
    <source>
        <dbReference type="EMBL" id="MCK8495031.1"/>
    </source>
</evidence>
<dbReference type="EMBL" id="JALPRF010000006">
    <property type="protein sequence ID" value="MCK8495031.1"/>
    <property type="molecule type" value="Genomic_DNA"/>
</dbReference>
<dbReference type="Proteomes" id="UP001202180">
    <property type="component" value="Unassembled WGS sequence"/>
</dbReference>
<name>A0ABT0HS87_9BACT</name>
<gene>
    <name evidence="1" type="ORF">M0L20_24380</name>
</gene>
<organism evidence="1 2">
    <name type="scientific">Spirosoma liriopis</name>
    <dbReference type="NCBI Taxonomy" id="2937440"/>
    <lineage>
        <taxon>Bacteria</taxon>
        <taxon>Pseudomonadati</taxon>
        <taxon>Bacteroidota</taxon>
        <taxon>Cytophagia</taxon>
        <taxon>Cytophagales</taxon>
        <taxon>Cytophagaceae</taxon>
        <taxon>Spirosoma</taxon>
    </lineage>
</organism>
<reference evidence="1 2" key="1">
    <citation type="submission" date="2022-04" db="EMBL/GenBank/DDBJ databases">
        <title>Spirosoma sp. strain RP8 genome sequencing and assembly.</title>
        <authorList>
            <person name="Jung Y."/>
        </authorList>
    </citation>
    <scope>NUCLEOTIDE SEQUENCE [LARGE SCALE GENOMIC DNA]</scope>
    <source>
        <strain evidence="1 2">RP8</strain>
    </source>
</reference>
<dbReference type="RefSeq" id="WP_248479692.1">
    <property type="nucleotide sequence ID" value="NZ_JALPRF010000006.1"/>
</dbReference>
<dbReference type="Gene3D" id="3.30.70.260">
    <property type="match status" value="1"/>
</dbReference>
<keyword evidence="2" id="KW-1185">Reference proteome</keyword>
<sequence length="83" mass="9202">MIQVTYHISGFDRLNFVSDITSSVPQDESVFIRTLNFEADGVLANGILTIQVQQKTQPISNLAQRFYAVPGVISLSESTEQVQ</sequence>
<evidence type="ECO:0000313" key="2">
    <source>
        <dbReference type="Proteomes" id="UP001202180"/>
    </source>
</evidence>
<proteinExistence type="predicted"/>